<accession>A0ABQ9XPF0</accession>
<keyword evidence="3" id="KW-1185">Reference proteome</keyword>
<proteinExistence type="predicted"/>
<reference evidence="2 3" key="1">
    <citation type="journal article" date="2022" name="bioRxiv">
        <title>Genomics of Preaxostyla Flagellates Illuminates Evolutionary Transitions and the Path Towards Mitochondrial Loss.</title>
        <authorList>
            <person name="Novak L.V.F."/>
            <person name="Treitli S.C."/>
            <person name="Pyrih J."/>
            <person name="Halakuc P."/>
            <person name="Pipaliya S.V."/>
            <person name="Vacek V."/>
            <person name="Brzon O."/>
            <person name="Soukal P."/>
            <person name="Eme L."/>
            <person name="Dacks J.B."/>
            <person name="Karnkowska A."/>
            <person name="Elias M."/>
            <person name="Hampl V."/>
        </authorList>
    </citation>
    <scope>NUCLEOTIDE SEQUENCE [LARGE SCALE GENOMIC DNA]</scope>
    <source>
        <strain evidence="2">NAU3</strain>
        <tissue evidence="2">Gut</tissue>
    </source>
</reference>
<feature type="compositionally biased region" description="Basic residues" evidence="1">
    <location>
        <begin position="163"/>
        <end position="172"/>
    </location>
</feature>
<dbReference type="Proteomes" id="UP001281761">
    <property type="component" value="Unassembled WGS sequence"/>
</dbReference>
<evidence type="ECO:0000256" key="1">
    <source>
        <dbReference type="SAM" id="MobiDB-lite"/>
    </source>
</evidence>
<comment type="caution">
    <text evidence="2">The sequence shown here is derived from an EMBL/GenBank/DDBJ whole genome shotgun (WGS) entry which is preliminary data.</text>
</comment>
<gene>
    <name evidence="2" type="ORF">BLNAU_12323</name>
</gene>
<sequence length="186" mass="20812">MATSASSKVFSITVQTSIPNDCETRRREPWQSPTDDVIVRERTADKELSENVKGRGKRFLSDCLDVFSFDSSPRPRRHSPFFPTCCSRPTFPIKFCRDFECEEGCGAKETLKCGVRPNPTNPHFIDVHLRRIEGSGLFDCVGRVQKQEMARESGKHVGGGAKNRTHTRGVGKKKPETVRKGSLGLV</sequence>
<organism evidence="2 3">
    <name type="scientific">Blattamonas nauphoetae</name>
    <dbReference type="NCBI Taxonomy" id="2049346"/>
    <lineage>
        <taxon>Eukaryota</taxon>
        <taxon>Metamonada</taxon>
        <taxon>Preaxostyla</taxon>
        <taxon>Oxymonadida</taxon>
        <taxon>Blattamonas</taxon>
    </lineage>
</organism>
<dbReference type="EMBL" id="JARBJD010000100">
    <property type="protein sequence ID" value="KAK2952674.1"/>
    <property type="molecule type" value="Genomic_DNA"/>
</dbReference>
<feature type="region of interest" description="Disordered" evidence="1">
    <location>
        <begin position="150"/>
        <end position="186"/>
    </location>
</feature>
<name>A0ABQ9XPF0_9EUKA</name>
<evidence type="ECO:0000313" key="2">
    <source>
        <dbReference type="EMBL" id="KAK2952674.1"/>
    </source>
</evidence>
<protein>
    <submittedName>
        <fullName evidence="2">Uncharacterized protein</fullName>
    </submittedName>
</protein>
<evidence type="ECO:0000313" key="3">
    <source>
        <dbReference type="Proteomes" id="UP001281761"/>
    </source>
</evidence>